<proteinExistence type="inferred from homology"/>
<accession>A0ABD3SPN4</accession>
<feature type="domain" description="Aminotransferase class I/classII large" evidence="9">
    <location>
        <begin position="95"/>
        <end position="468"/>
    </location>
</feature>
<comment type="caution">
    <text evidence="10">The sequence shown here is derived from an EMBL/GenBank/DDBJ whole genome shotgun (WGS) entry which is preliminary data.</text>
</comment>
<comment type="cofactor">
    <cofactor evidence="1">
        <name>pyridoxal 5'-phosphate</name>
        <dbReference type="ChEBI" id="CHEBI:597326"/>
    </cofactor>
</comment>
<dbReference type="NCBIfam" id="NF006719">
    <property type="entry name" value="PRK09257.1"/>
    <property type="match status" value="1"/>
</dbReference>
<dbReference type="Gene3D" id="3.40.640.10">
    <property type="entry name" value="Type I PLP-dependent aspartate aminotransferase-like (Major domain)"/>
    <property type="match status" value="1"/>
</dbReference>
<dbReference type="Gene3D" id="3.90.1150.10">
    <property type="entry name" value="Aspartate Aminotransferase, domain 1"/>
    <property type="match status" value="1"/>
</dbReference>
<keyword evidence="5" id="KW-0808">Transferase</keyword>
<dbReference type="PANTHER" id="PTHR11879">
    <property type="entry name" value="ASPARTATE AMINOTRANSFERASE"/>
    <property type="match status" value="1"/>
</dbReference>
<evidence type="ECO:0000256" key="7">
    <source>
        <dbReference type="SAM" id="MobiDB-lite"/>
    </source>
</evidence>
<dbReference type="Pfam" id="PF00155">
    <property type="entry name" value="Aminotran_1_2"/>
    <property type="match status" value="1"/>
</dbReference>
<dbReference type="Proteomes" id="UP001530377">
    <property type="component" value="Unassembled WGS sequence"/>
</dbReference>
<feature type="region of interest" description="Disordered" evidence="7">
    <location>
        <begin position="47"/>
        <end position="66"/>
    </location>
</feature>
<dbReference type="InterPro" id="IPR015422">
    <property type="entry name" value="PyrdxlP-dep_Trfase_small"/>
</dbReference>
<dbReference type="FunFam" id="3.40.640.10:FF:000066">
    <property type="entry name" value="Aspartate aminotransferase"/>
    <property type="match status" value="1"/>
</dbReference>
<dbReference type="InterPro" id="IPR004839">
    <property type="entry name" value="Aminotransferase_I/II_large"/>
</dbReference>
<evidence type="ECO:0000256" key="4">
    <source>
        <dbReference type="ARBA" id="ARBA00022576"/>
    </source>
</evidence>
<keyword evidence="4" id="KW-0032">Aminotransferase</keyword>
<dbReference type="InterPro" id="IPR000796">
    <property type="entry name" value="Asp_trans"/>
</dbReference>
<dbReference type="EMBL" id="JALLPB020000020">
    <property type="protein sequence ID" value="KAL3826482.1"/>
    <property type="molecule type" value="Genomic_DNA"/>
</dbReference>
<evidence type="ECO:0000256" key="2">
    <source>
        <dbReference type="ARBA" id="ARBA00007441"/>
    </source>
</evidence>
<protein>
    <recommendedName>
        <fullName evidence="9">Aminotransferase class I/classII large domain-containing protein</fullName>
    </recommendedName>
</protein>
<evidence type="ECO:0000256" key="6">
    <source>
        <dbReference type="ARBA" id="ARBA00022898"/>
    </source>
</evidence>
<keyword evidence="6" id="KW-0663">Pyridoxal phosphate</keyword>
<dbReference type="PANTHER" id="PTHR11879:SF22">
    <property type="entry name" value="ASPARTATE AMINOTRANSFERASE, MITOCHONDRIAL"/>
    <property type="match status" value="1"/>
</dbReference>
<reference evidence="10 11" key="1">
    <citation type="submission" date="2024-10" db="EMBL/GenBank/DDBJ databases">
        <title>Updated reference genomes for cyclostephanoid diatoms.</title>
        <authorList>
            <person name="Roberts W.R."/>
            <person name="Alverson A.J."/>
        </authorList>
    </citation>
    <scope>NUCLEOTIDE SEQUENCE [LARGE SCALE GENOMIC DNA]</scope>
    <source>
        <strain evidence="10 11">AJA228-03</strain>
    </source>
</reference>
<evidence type="ECO:0000256" key="3">
    <source>
        <dbReference type="ARBA" id="ARBA00011738"/>
    </source>
</evidence>
<evidence type="ECO:0000256" key="1">
    <source>
        <dbReference type="ARBA" id="ARBA00001933"/>
    </source>
</evidence>
<comment type="similarity">
    <text evidence="2">Belongs to the class-I pyridoxal-phosphate-dependent aminotransferase family.</text>
</comment>
<evidence type="ECO:0000256" key="5">
    <source>
        <dbReference type="ARBA" id="ARBA00022679"/>
    </source>
</evidence>
<dbReference type="PRINTS" id="PR00799">
    <property type="entry name" value="TRANSAMINASE"/>
</dbReference>
<dbReference type="CDD" id="cd00609">
    <property type="entry name" value="AAT_like"/>
    <property type="match status" value="1"/>
</dbReference>
<feature type="chain" id="PRO_5044891421" description="Aminotransferase class I/classII large domain-containing protein" evidence="8">
    <location>
        <begin position="32"/>
        <end position="479"/>
    </location>
</feature>
<evidence type="ECO:0000313" key="10">
    <source>
        <dbReference type="EMBL" id="KAL3826482.1"/>
    </source>
</evidence>
<evidence type="ECO:0000313" key="11">
    <source>
        <dbReference type="Proteomes" id="UP001530377"/>
    </source>
</evidence>
<keyword evidence="11" id="KW-1185">Reference proteome</keyword>
<evidence type="ECO:0000256" key="8">
    <source>
        <dbReference type="SAM" id="SignalP"/>
    </source>
</evidence>
<sequence>MMFALVRTNLAATAALALLSALSGNGNPSRAAIITAAFAIVPESATATTTSSPAPETTAKSSSFSPSSYLGNIPMGKPDPILGINESYKSCTDPRKVNVCVGAYRDSSGMPWILPSVKLAERRLLDDPSSNKEYAPIAGDGKYVDLALKFAYGSDGDIVDLSNIAGMQTLSGTGACRVGGHFLSKFVPKPPGLSRVPIYIPSPTWGNHISIFEETNMDVRRYRYYDYGTNRLDYHGLIEDLSNAPDGSVILLHACAHNPTGCDPTMEQWHDISELLLSKGHVVFFDSAYQGFASGDAEMDARALRYFVSRGHKVMLAQSFAKNFGLYGERTGTISVVCSNPNEKMAVLSQLKLIARPMYSSPPIHGSNIVRTVLTDPELTSMYYDNCGEMASRIRSMREKLVNALKEVGSLHDWGHVTEQIGMFAFTGMSADMCDILTAEYSIFLTRDGRISLAGLNDGNIEYVARAIHAVTDGKAITS</sequence>
<gene>
    <name evidence="10" type="ORF">ACHAXA_004319</name>
</gene>
<comment type="subunit">
    <text evidence="3">Homodimer.</text>
</comment>
<feature type="signal peptide" evidence="8">
    <location>
        <begin position="1"/>
        <end position="31"/>
    </location>
</feature>
<keyword evidence="8" id="KW-0732">Signal</keyword>
<dbReference type="InterPro" id="IPR015421">
    <property type="entry name" value="PyrdxlP-dep_Trfase_major"/>
</dbReference>
<evidence type="ECO:0000259" key="9">
    <source>
        <dbReference type="Pfam" id="PF00155"/>
    </source>
</evidence>
<dbReference type="GO" id="GO:0004069">
    <property type="term" value="F:L-aspartate:2-oxoglutarate aminotransferase activity"/>
    <property type="evidence" value="ECO:0007669"/>
    <property type="project" value="UniProtKB-EC"/>
</dbReference>
<dbReference type="AlphaFoldDB" id="A0ABD3SPN4"/>
<dbReference type="InterPro" id="IPR015424">
    <property type="entry name" value="PyrdxlP-dep_Trfase"/>
</dbReference>
<name>A0ABD3SPN4_9STRA</name>
<dbReference type="SUPFAM" id="SSF53383">
    <property type="entry name" value="PLP-dependent transferases"/>
    <property type="match status" value="1"/>
</dbReference>
<organism evidence="10 11">
    <name type="scientific">Cyclostephanos tholiformis</name>
    <dbReference type="NCBI Taxonomy" id="382380"/>
    <lineage>
        <taxon>Eukaryota</taxon>
        <taxon>Sar</taxon>
        <taxon>Stramenopiles</taxon>
        <taxon>Ochrophyta</taxon>
        <taxon>Bacillariophyta</taxon>
        <taxon>Coscinodiscophyceae</taxon>
        <taxon>Thalassiosirophycidae</taxon>
        <taxon>Stephanodiscales</taxon>
        <taxon>Stephanodiscaceae</taxon>
        <taxon>Cyclostephanos</taxon>
    </lineage>
</organism>